<dbReference type="PANTHER" id="PTHR34297:SF1">
    <property type="entry name" value="ASP23_GLS24 FAMILY ENVELOPE STRESS RESPONSE PROTEIN"/>
    <property type="match status" value="1"/>
</dbReference>
<name>A0A917FV28_9BACL</name>
<dbReference type="RefSeq" id="WP_189030992.1">
    <property type="nucleotide sequence ID" value="NZ_BMKR01000039.1"/>
</dbReference>
<proteinExistence type="inferred from homology"/>
<evidence type="ECO:0000313" key="3">
    <source>
        <dbReference type="Proteomes" id="UP000637643"/>
    </source>
</evidence>
<sequence length="116" mass="12226">MLIRSVLGNITFSKAVVSKIISKTVIATAGVAAMSTGLIKGLAQKVTGNSLMSGIELTTDDTGLNISLSITVHYGVRMQEVCKELQQNIRASLEKFTGLPIDVIHVKVEGIALSGN</sequence>
<dbReference type="AlphaFoldDB" id="A0A917FV28"/>
<evidence type="ECO:0000256" key="1">
    <source>
        <dbReference type="ARBA" id="ARBA00005721"/>
    </source>
</evidence>
<accession>A0A917FV28</accession>
<reference evidence="2" key="1">
    <citation type="journal article" date="2014" name="Int. J. Syst. Evol. Microbiol.">
        <title>Complete genome sequence of Corynebacterium casei LMG S-19264T (=DSM 44701T), isolated from a smear-ripened cheese.</title>
        <authorList>
            <consortium name="US DOE Joint Genome Institute (JGI-PGF)"/>
            <person name="Walter F."/>
            <person name="Albersmeier A."/>
            <person name="Kalinowski J."/>
            <person name="Ruckert C."/>
        </authorList>
    </citation>
    <scope>NUCLEOTIDE SEQUENCE</scope>
    <source>
        <strain evidence="2">CGMCC 1.16134</strain>
    </source>
</reference>
<dbReference type="Pfam" id="PF03780">
    <property type="entry name" value="Asp23"/>
    <property type="match status" value="1"/>
</dbReference>
<dbReference type="Proteomes" id="UP000637643">
    <property type="component" value="Unassembled WGS sequence"/>
</dbReference>
<evidence type="ECO:0000313" key="2">
    <source>
        <dbReference type="EMBL" id="GGG05397.1"/>
    </source>
</evidence>
<dbReference type="EMBL" id="BMKR01000039">
    <property type="protein sequence ID" value="GGG05397.1"/>
    <property type="molecule type" value="Genomic_DNA"/>
</dbReference>
<dbReference type="PANTHER" id="PTHR34297">
    <property type="entry name" value="HYPOTHETICAL CYTOSOLIC PROTEIN-RELATED"/>
    <property type="match status" value="1"/>
</dbReference>
<reference evidence="2" key="2">
    <citation type="submission" date="2020-09" db="EMBL/GenBank/DDBJ databases">
        <authorList>
            <person name="Sun Q."/>
            <person name="Zhou Y."/>
        </authorList>
    </citation>
    <scope>NUCLEOTIDE SEQUENCE</scope>
    <source>
        <strain evidence="2">CGMCC 1.16134</strain>
    </source>
</reference>
<protein>
    <recommendedName>
        <fullName evidence="4">Asp23/Gls24 family envelope stress response protein</fullName>
    </recommendedName>
</protein>
<gene>
    <name evidence="2" type="ORF">GCM10010912_57600</name>
</gene>
<dbReference type="InterPro" id="IPR005531">
    <property type="entry name" value="Asp23"/>
</dbReference>
<evidence type="ECO:0008006" key="4">
    <source>
        <dbReference type="Google" id="ProtNLM"/>
    </source>
</evidence>
<comment type="caution">
    <text evidence="2">The sequence shown here is derived from an EMBL/GenBank/DDBJ whole genome shotgun (WGS) entry which is preliminary data.</text>
</comment>
<comment type="similarity">
    <text evidence="1">Belongs to the asp23 family.</text>
</comment>
<keyword evidence="3" id="KW-1185">Reference proteome</keyword>
<organism evidence="2 3">
    <name type="scientific">Paenibacillus albidus</name>
    <dbReference type="NCBI Taxonomy" id="2041023"/>
    <lineage>
        <taxon>Bacteria</taxon>
        <taxon>Bacillati</taxon>
        <taxon>Bacillota</taxon>
        <taxon>Bacilli</taxon>
        <taxon>Bacillales</taxon>
        <taxon>Paenibacillaceae</taxon>
        <taxon>Paenibacillus</taxon>
    </lineage>
</organism>